<feature type="region of interest" description="Disordered" evidence="1">
    <location>
        <begin position="295"/>
        <end position="362"/>
    </location>
</feature>
<protein>
    <submittedName>
        <fullName evidence="2">Uncharacterized protein</fullName>
    </submittedName>
</protein>
<accession>A0A073HYR7</accession>
<dbReference type="Proteomes" id="UP000053232">
    <property type="component" value="Unassembled WGS sequence"/>
</dbReference>
<dbReference type="EMBL" id="ARYC01025535">
    <property type="protein sequence ID" value="KEJ82376.1"/>
    <property type="molecule type" value="Genomic_DNA"/>
</dbReference>
<organism evidence="2 3">
    <name type="scientific">Oxytricha trifallax</name>
    <dbReference type="NCBI Taxonomy" id="1172189"/>
    <lineage>
        <taxon>Eukaryota</taxon>
        <taxon>Sar</taxon>
        <taxon>Alveolata</taxon>
        <taxon>Ciliophora</taxon>
        <taxon>Intramacronucleata</taxon>
        <taxon>Spirotrichea</taxon>
        <taxon>Stichotrichia</taxon>
        <taxon>Sporadotrichida</taxon>
        <taxon>Oxytrichidae</taxon>
        <taxon>Oxytrichinae</taxon>
        <taxon>Oxytricha</taxon>
    </lineage>
</organism>
<evidence type="ECO:0000313" key="2">
    <source>
        <dbReference type="EMBL" id="KEJ82376.1"/>
    </source>
</evidence>
<gene>
    <name evidence="2" type="ORF">OXYTRIMIC_619</name>
</gene>
<comment type="caution">
    <text evidence="2">The sequence shown here is derived from an EMBL/GenBank/DDBJ whole genome shotgun (WGS) entry which is preliminary data.</text>
</comment>
<feature type="compositionally biased region" description="Polar residues" evidence="1">
    <location>
        <begin position="331"/>
        <end position="354"/>
    </location>
</feature>
<evidence type="ECO:0000313" key="3">
    <source>
        <dbReference type="Proteomes" id="UP000053232"/>
    </source>
</evidence>
<proteinExistence type="predicted"/>
<sequence length="362" mass="42800">MVTHLYSLNPEKLFKNVLHYSQSQVRGQFYKSETQSEAAQDSFNTLKNIQPLCILRPNKLQQFFHALNIMMGETYFISLEQSIQHAILNLRKPEYIELAISQNKMFDPDNFFGGIHDNSYQTFKLQKFGAKSRYELQDNSQMQGKLVDFLEAQDQSPILIWTAENDKQDFIVIKKFQGEWYFLNSDSCIYKITKDGRKLIQDLSEQAEEINQQDFLIQHFGPMNIFYNLRVCDQNQRQTDQLLFNMFRLIYQQKQYSQHVSFWADFKQLAELQLKLPEIQNNKFVLPPIKFNRGNSSTNTFTQNQFKQQKKSATKKRQKQSTFSDDETEDSQMISTKSNMINMVTRNKQALQEQEASKRQKQ</sequence>
<name>A0A073HYR7_9SPIT</name>
<reference evidence="3" key="1">
    <citation type="journal article" date="2014" name="Cell">
        <title>The Architecture of a Scrambled Genome Reveals Massive Levels of Genomic Rearrangement during Development.</title>
        <authorList>
            <person name="Chen X."/>
            <person name="Bracht J.R."/>
            <person name="Goldman A.D."/>
            <person name="Dolzhenko E."/>
            <person name="Clay D.M."/>
            <person name="Swart E.C."/>
            <person name="Perlman D.H."/>
            <person name="Doak T.G."/>
            <person name="Stuart A."/>
            <person name="Amemiya C.T."/>
            <person name="Sebra R.P."/>
            <person name="Landweber L.F."/>
        </authorList>
    </citation>
    <scope>NUCLEOTIDE SEQUENCE [LARGE SCALE GENOMIC DNA]</scope>
    <source>
        <strain evidence="3">JRB310</strain>
    </source>
</reference>
<feature type="compositionally biased region" description="Basic residues" evidence="1">
    <location>
        <begin position="308"/>
        <end position="319"/>
    </location>
</feature>
<dbReference type="AlphaFoldDB" id="A0A073HYR7"/>
<feature type="compositionally biased region" description="Low complexity" evidence="1">
    <location>
        <begin position="298"/>
        <end position="307"/>
    </location>
</feature>
<evidence type="ECO:0000256" key="1">
    <source>
        <dbReference type="SAM" id="MobiDB-lite"/>
    </source>
</evidence>
<keyword evidence="3" id="KW-1185">Reference proteome</keyword>